<accession>A0ABR6ZJ86</accession>
<feature type="region of interest" description="Disordered" evidence="1">
    <location>
        <begin position="56"/>
        <end position="75"/>
    </location>
</feature>
<evidence type="ECO:0000313" key="2">
    <source>
        <dbReference type="EMBL" id="MBC3911446.1"/>
    </source>
</evidence>
<evidence type="ECO:0000313" key="3">
    <source>
        <dbReference type="Proteomes" id="UP000646911"/>
    </source>
</evidence>
<gene>
    <name evidence="2" type="ORF">H8L47_28175</name>
</gene>
<name>A0ABR6ZJ86_9BURK</name>
<organism evidence="2 3">
    <name type="scientific">Undibacterium umbellatum</name>
    <dbReference type="NCBI Taxonomy" id="2762300"/>
    <lineage>
        <taxon>Bacteria</taxon>
        <taxon>Pseudomonadati</taxon>
        <taxon>Pseudomonadota</taxon>
        <taxon>Betaproteobacteria</taxon>
        <taxon>Burkholderiales</taxon>
        <taxon>Oxalobacteraceae</taxon>
        <taxon>Undibacterium</taxon>
    </lineage>
</organism>
<comment type="caution">
    <text evidence="2">The sequence shown here is derived from an EMBL/GenBank/DDBJ whole genome shotgun (WGS) entry which is preliminary data.</text>
</comment>
<evidence type="ECO:0000256" key="1">
    <source>
        <dbReference type="SAM" id="MobiDB-lite"/>
    </source>
</evidence>
<sequence length="75" mass="8302">MKYIETTRLMQRCNQVNAAVLAYEKKLMAKHGHIPPFDLALTLYSCSIARTMTLPHHEKMPGPGSPALHALGSRG</sequence>
<proteinExistence type="predicted"/>
<dbReference type="EMBL" id="JACOFX010000035">
    <property type="protein sequence ID" value="MBC3911446.1"/>
    <property type="molecule type" value="Genomic_DNA"/>
</dbReference>
<reference evidence="2 3" key="1">
    <citation type="submission" date="2020-08" db="EMBL/GenBank/DDBJ databases">
        <title>Novel species isolated from subtropical streams in China.</title>
        <authorList>
            <person name="Lu H."/>
        </authorList>
    </citation>
    <scope>NUCLEOTIDE SEQUENCE [LARGE SCALE GENOMIC DNA]</scope>
    <source>
        <strain evidence="2 3">NL8W</strain>
    </source>
</reference>
<keyword evidence="3" id="KW-1185">Reference proteome</keyword>
<dbReference type="RefSeq" id="WP_222616715.1">
    <property type="nucleotide sequence ID" value="NZ_JACOFX010000035.1"/>
</dbReference>
<dbReference type="Proteomes" id="UP000646911">
    <property type="component" value="Unassembled WGS sequence"/>
</dbReference>
<protein>
    <submittedName>
        <fullName evidence="2">Uncharacterized protein</fullName>
    </submittedName>
</protein>